<keyword evidence="4" id="KW-0808">Transferase</keyword>
<protein>
    <recommendedName>
        <fullName evidence="9">Glycosyltransferase RgtA/B/C/D-like domain-containing protein</fullName>
    </recommendedName>
</protein>
<organism evidence="10 11">
    <name type="scientific">Candidatus Woesebacteria bacterium RIFCSPLOWO2_01_FULL_39_21</name>
    <dbReference type="NCBI Taxonomy" id="1802519"/>
    <lineage>
        <taxon>Bacteria</taxon>
        <taxon>Candidatus Woeseibacteriota</taxon>
    </lineage>
</organism>
<evidence type="ECO:0000313" key="11">
    <source>
        <dbReference type="Proteomes" id="UP000177082"/>
    </source>
</evidence>
<keyword evidence="3" id="KW-0328">Glycosyltransferase</keyword>
<evidence type="ECO:0000256" key="5">
    <source>
        <dbReference type="ARBA" id="ARBA00022692"/>
    </source>
</evidence>
<evidence type="ECO:0000256" key="4">
    <source>
        <dbReference type="ARBA" id="ARBA00022679"/>
    </source>
</evidence>
<keyword evidence="6 8" id="KW-1133">Transmembrane helix</keyword>
<evidence type="ECO:0000313" key="10">
    <source>
        <dbReference type="EMBL" id="OGM62403.1"/>
    </source>
</evidence>
<keyword evidence="5 8" id="KW-0812">Transmembrane</keyword>
<keyword evidence="2" id="KW-1003">Cell membrane</keyword>
<proteinExistence type="predicted"/>
<comment type="caution">
    <text evidence="10">The sequence shown here is derived from an EMBL/GenBank/DDBJ whole genome shotgun (WGS) entry which is preliminary data.</text>
</comment>
<evidence type="ECO:0000259" key="9">
    <source>
        <dbReference type="Pfam" id="PF13231"/>
    </source>
</evidence>
<dbReference type="InterPro" id="IPR038731">
    <property type="entry name" value="RgtA/B/C-like"/>
</dbReference>
<evidence type="ECO:0000256" key="3">
    <source>
        <dbReference type="ARBA" id="ARBA00022676"/>
    </source>
</evidence>
<feature type="transmembrane region" description="Helical" evidence="8">
    <location>
        <begin position="236"/>
        <end position="256"/>
    </location>
</feature>
<comment type="subcellular location">
    <subcellularLocation>
        <location evidence="1">Cell membrane</location>
        <topology evidence="1">Multi-pass membrane protein</topology>
    </subcellularLocation>
</comment>
<evidence type="ECO:0000256" key="6">
    <source>
        <dbReference type="ARBA" id="ARBA00022989"/>
    </source>
</evidence>
<feature type="transmembrane region" description="Helical" evidence="8">
    <location>
        <begin position="369"/>
        <end position="387"/>
    </location>
</feature>
<dbReference type="STRING" id="1802519.A2961_03475"/>
<gene>
    <name evidence="10" type="ORF">A2961_03475</name>
</gene>
<feature type="domain" description="Glycosyltransferase RgtA/B/C/D-like" evidence="9">
    <location>
        <begin position="93"/>
        <end position="250"/>
    </location>
</feature>
<evidence type="ECO:0000256" key="2">
    <source>
        <dbReference type="ARBA" id="ARBA00022475"/>
    </source>
</evidence>
<accession>A0A1F8BEG1</accession>
<feature type="transmembrane region" description="Helical" evidence="8">
    <location>
        <begin position="197"/>
        <end position="224"/>
    </location>
</feature>
<dbReference type="GO" id="GO:0009103">
    <property type="term" value="P:lipopolysaccharide biosynthetic process"/>
    <property type="evidence" value="ECO:0007669"/>
    <property type="project" value="UniProtKB-ARBA"/>
</dbReference>
<dbReference type="Pfam" id="PF13231">
    <property type="entry name" value="PMT_2"/>
    <property type="match status" value="1"/>
</dbReference>
<reference evidence="10 11" key="1">
    <citation type="journal article" date="2016" name="Nat. Commun.">
        <title>Thousands of microbial genomes shed light on interconnected biogeochemical processes in an aquifer system.</title>
        <authorList>
            <person name="Anantharaman K."/>
            <person name="Brown C.T."/>
            <person name="Hug L.A."/>
            <person name="Sharon I."/>
            <person name="Castelle C.J."/>
            <person name="Probst A.J."/>
            <person name="Thomas B.C."/>
            <person name="Singh A."/>
            <person name="Wilkins M.J."/>
            <person name="Karaoz U."/>
            <person name="Brodie E.L."/>
            <person name="Williams K.H."/>
            <person name="Hubbard S.S."/>
            <person name="Banfield J.F."/>
        </authorList>
    </citation>
    <scope>NUCLEOTIDE SEQUENCE [LARGE SCALE GENOMIC DNA]</scope>
</reference>
<dbReference type="PANTHER" id="PTHR33908:SF11">
    <property type="entry name" value="MEMBRANE PROTEIN"/>
    <property type="match status" value="1"/>
</dbReference>
<dbReference type="AlphaFoldDB" id="A0A1F8BEG1"/>
<dbReference type="PANTHER" id="PTHR33908">
    <property type="entry name" value="MANNOSYLTRANSFERASE YKCB-RELATED"/>
    <property type="match status" value="1"/>
</dbReference>
<feature type="transmembrane region" description="Helical" evidence="8">
    <location>
        <begin position="6"/>
        <end position="24"/>
    </location>
</feature>
<feature type="transmembrane region" description="Helical" evidence="8">
    <location>
        <begin position="429"/>
        <end position="446"/>
    </location>
</feature>
<feature type="transmembrane region" description="Helical" evidence="8">
    <location>
        <begin position="317"/>
        <end position="337"/>
    </location>
</feature>
<sequence length="494" mass="56744">MKLLKFINKKYIIFFFIFIFLAIIKLHEYERWPGPAHAEELAFGWAGINLIETGVPVSWSTLDYPESSLVFDGIVGDKAGLYLPAKLYKPWLDQPPLYSLLSGGAAHLFGDSRDGVLPSAHTRVPSVLISLLTMALVFYIAQKFFNYWVGILATVFYGTSPIIVFGSRLSVPENVFALAFIGSILLVKRYLDRPTLKYAILFGCISVLLGLMKPTGFFFAPLYMFFIVKKRRWQDLIVIFVILLAGIFAFFVYGYHYNWELFLRILNIQSTRFAGWSGLSYIFTTPAHDIYLLYDGWYIFCLFSAIYFLFNKNKPRVISLLTFFLVYWLLVVVFSGTEQDLLPWYRYPIFPILSVFGALGFVKLYKNPNFITTALLVGLLLSSRYLLKNDFRSTTPPNVFRATYALALLPSLGHLLFKKNWMLKLSKVVIVLLFALGVFFNTKYIYNAFSIRCENVPSCTLGPSTRLSEVHLPIIWRFFIIKNYNTPSVINPIF</sequence>
<dbReference type="GO" id="GO:0005886">
    <property type="term" value="C:plasma membrane"/>
    <property type="evidence" value="ECO:0007669"/>
    <property type="project" value="UniProtKB-SubCell"/>
</dbReference>
<feature type="transmembrane region" description="Helical" evidence="8">
    <location>
        <begin position="122"/>
        <end position="141"/>
    </location>
</feature>
<evidence type="ECO:0000256" key="1">
    <source>
        <dbReference type="ARBA" id="ARBA00004651"/>
    </source>
</evidence>
<feature type="transmembrane region" description="Helical" evidence="8">
    <location>
        <begin position="147"/>
        <end position="167"/>
    </location>
</feature>
<feature type="transmembrane region" description="Helical" evidence="8">
    <location>
        <begin position="343"/>
        <end position="362"/>
    </location>
</feature>
<keyword evidence="7 8" id="KW-0472">Membrane</keyword>
<dbReference type="GO" id="GO:0016763">
    <property type="term" value="F:pentosyltransferase activity"/>
    <property type="evidence" value="ECO:0007669"/>
    <property type="project" value="TreeGrafter"/>
</dbReference>
<feature type="transmembrane region" description="Helical" evidence="8">
    <location>
        <begin position="290"/>
        <end position="310"/>
    </location>
</feature>
<name>A0A1F8BEG1_9BACT</name>
<dbReference type="EMBL" id="MGHF01000027">
    <property type="protein sequence ID" value="OGM62403.1"/>
    <property type="molecule type" value="Genomic_DNA"/>
</dbReference>
<dbReference type="Proteomes" id="UP000177082">
    <property type="component" value="Unassembled WGS sequence"/>
</dbReference>
<evidence type="ECO:0000256" key="7">
    <source>
        <dbReference type="ARBA" id="ARBA00023136"/>
    </source>
</evidence>
<evidence type="ECO:0000256" key="8">
    <source>
        <dbReference type="SAM" id="Phobius"/>
    </source>
</evidence>
<dbReference type="InterPro" id="IPR050297">
    <property type="entry name" value="LipidA_mod_glycosyltrf_83"/>
</dbReference>